<sequence>ISNPPIASPYFVGFMSIFAHDSTMSCDNCDPEIFVNDTENSNKIDLHRRITLIP</sequence>
<dbReference type="EMBL" id="CAJVQB010117763">
    <property type="protein sequence ID" value="CAG8852919.1"/>
    <property type="molecule type" value="Genomic_DNA"/>
</dbReference>
<feature type="non-terminal residue" evidence="1">
    <location>
        <position position="54"/>
    </location>
</feature>
<name>A0ABN7XCH4_GIGMA</name>
<comment type="caution">
    <text evidence="1">The sequence shown here is derived from an EMBL/GenBank/DDBJ whole genome shotgun (WGS) entry which is preliminary data.</text>
</comment>
<proteinExistence type="predicted"/>
<reference evidence="1 2" key="1">
    <citation type="submission" date="2021-06" db="EMBL/GenBank/DDBJ databases">
        <authorList>
            <person name="Kallberg Y."/>
            <person name="Tangrot J."/>
            <person name="Rosling A."/>
        </authorList>
    </citation>
    <scope>NUCLEOTIDE SEQUENCE [LARGE SCALE GENOMIC DNA]</scope>
    <source>
        <strain evidence="1 2">120-4 pot B 10/14</strain>
    </source>
</reference>
<accession>A0ABN7XCH4</accession>
<gene>
    <name evidence="1" type="ORF">GMARGA_LOCUS41740</name>
</gene>
<feature type="non-terminal residue" evidence="1">
    <location>
        <position position="1"/>
    </location>
</feature>
<protein>
    <submittedName>
        <fullName evidence="1">23637_t:CDS:1</fullName>
    </submittedName>
</protein>
<keyword evidence="2" id="KW-1185">Reference proteome</keyword>
<evidence type="ECO:0000313" key="1">
    <source>
        <dbReference type="EMBL" id="CAG8852919.1"/>
    </source>
</evidence>
<dbReference type="Proteomes" id="UP000789901">
    <property type="component" value="Unassembled WGS sequence"/>
</dbReference>
<evidence type="ECO:0000313" key="2">
    <source>
        <dbReference type="Proteomes" id="UP000789901"/>
    </source>
</evidence>
<organism evidence="1 2">
    <name type="scientific">Gigaspora margarita</name>
    <dbReference type="NCBI Taxonomy" id="4874"/>
    <lineage>
        <taxon>Eukaryota</taxon>
        <taxon>Fungi</taxon>
        <taxon>Fungi incertae sedis</taxon>
        <taxon>Mucoromycota</taxon>
        <taxon>Glomeromycotina</taxon>
        <taxon>Glomeromycetes</taxon>
        <taxon>Diversisporales</taxon>
        <taxon>Gigasporaceae</taxon>
        <taxon>Gigaspora</taxon>
    </lineage>
</organism>